<dbReference type="EMBL" id="JAFVMH010000003">
    <property type="protein sequence ID" value="MBO1325187.1"/>
    <property type="molecule type" value="Genomic_DNA"/>
</dbReference>
<evidence type="ECO:0000313" key="2">
    <source>
        <dbReference type="Proteomes" id="UP000664073"/>
    </source>
</evidence>
<gene>
    <name evidence="1" type="ORF">J2D77_08495</name>
</gene>
<sequence length="197" mass="22695">MKISGGFEREQGKWRELFEAGTNLSFSDFMLCIHKDISSGVRCVPAGRRGLDDVREPSNHYAICYPSRLLKGQATRDFADEQRFSASDGGALSIFERSYFRLEHGKETVKSSLPELVNDESSYMKGRKGKITYDVIRKNWAVFSGNDGIAKEFYEKIIRQDYQFVVFEIEYPISERDKYKPIVERVARCFSNTPPDE</sequence>
<proteinExistence type="predicted"/>
<keyword evidence="2" id="KW-1185">Reference proteome</keyword>
<protein>
    <submittedName>
        <fullName evidence="1">Uncharacterized protein</fullName>
    </submittedName>
</protein>
<evidence type="ECO:0000313" key="1">
    <source>
        <dbReference type="EMBL" id="MBO1325187.1"/>
    </source>
</evidence>
<dbReference type="Proteomes" id="UP000664073">
    <property type="component" value="Unassembled WGS sequence"/>
</dbReference>
<dbReference type="AlphaFoldDB" id="A0A939HKJ7"/>
<organism evidence="1 2">
    <name type="scientific">Acetobacter garciniae</name>
    <dbReference type="NCBI Taxonomy" id="2817435"/>
    <lineage>
        <taxon>Bacteria</taxon>
        <taxon>Pseudomonadati</taxon>
        <taxon>Pseudomonadota</taxon>
        <taxon>Alphaproteobacteria</taxon>
        <taxon>Acetobacterales</taxon>
        <taxon>Acetobacteraceae</taxon>
        <taxon>Acetobacter</taxon>
    </lineage>
</organism>
<comment type="caution">
    <text evidence="1">The sequence shown here is derived from an EMBL/GenBank/DDBJ whole genome shotgun (WGS) entry which is preliminary data.</text>
</comment>
<name>A0A939HKJ7_9PROT</name>
<accession>A0A939HKJ7</accession>
<dbReference type="RefSeq" id="WP_207845845.1">
    <property type="nucleotide sequence ID" value="NZ_JAFVMH010000003.1"/>
</dbReference>
<reference evidence="1" key="1">
    <citation type="submission" date="2021-03" db="EMBL/GenBank/DDBJ databases">
        <title>The complete genome sequence of Acetobacter sp. TBRC 12339.</title>
        <authorList>
            <person name="Charoenyingcharoen P."/>
            <person name="Yukphan P."/>
        </authorList>
    </citation>
    <scope>NUCLEOTIDE SEQUENCE</scope>
    <source>
        <strain evidence="1">TBRC 12339</strain>
    </source>
</reference>